<feature type="transmembrane region" description="Helical" evidence="12">
    <location>
        <begin position="319"/>
        <end position="347"/>
    </location>
</feature>
<dbReference type="HOGENOM" id="CLU_289142_0_0_2"/>
<dbReference type="InterPro" id="IPR050277">
    <property type="entry name" value="Sodium:Solute_Symporter"/>
</dbReference>
<evidence type="ECO:0000313" key="15">
    <source>
        <dbReference type="Proteomes" id="UP000000674"/>
    </source>
</evidence>
<dbReference type="GO" id="GO:0015293">
    <property type="term" value="F:symporter activity"/>
    <property type="evidence" value="ECO:0007669"/>
    <property type="project" value="UniProtKB-KW"/>
</dbReference>
<evidence type="ECO:0000259" key="13">
    <source>
        <dbReference type="Pfam" id="PF05763"/>
    </source>
</evidence>
<evidence type="ECO:0000256" key="4">
    <source>
        <dbReference type="ARBA" id="ARBA00022475"/>
    </source>
</evidence>
<feature type="domain" description="DUF835" evidence="13">
    <location>
        <begin position="634"/>
        <end position="752"/>
    </location>
</feature>
<feature type="domain" description="DUF835" evidence="13">
    <location>
        <begin position="902"/>
        <end position="1034"/>
    </location>
</feature>
<dbReference type="InterPro" id="IPR038377">
    <property type="entry name" value="Na/Glc_symporter_sf"/>
</dbReference>
<dbReference type="STRING" id="349307.Mthe_0715"/>
<name>A0B731_METTP</name>
<dbReference type="InterPro" id="IPR001734">
    <property type="entry name" value="Na/solute_symporter"/>
</dbReference>
<feature type="transmembrane region" description="Helical" evidence="12">
    <location>
        <begin position="399"/>
        <end position="420"/>
    </location>
</feature>
<dbReference type="EMBL" id="CP000477">
    <property type="protein sequence ID" value="ABK14505.1"/>
    <property type="molecule type" value="Genomic_DNA"/>
</dbReference>
<dbReference type="PANTHER" id="PTHR48086">
    <property type="entry name" value="SODIUM/PROLINE SYMPORTER-RELATED"/>
    <property type="match status" value="1"/>
</dbReference>
<evidence type="ECO:0000313" key="14">
    <source>
        <dbReference type="EMBL" id="ABK14505.1"/>
    </source>
</evidence>
<evidence type="ECO:0000256" key="6">
    <source>
        <dbReference type="ARBA" id="ARBA00022847"/>
    </source>
</evidence>
<gene>
    <name evidence="14" type="ordered locus">Mthe_0715</name>
</gene>
<feature type="transmembrane region" description="Helical" evidence="12">
    <location>
        <begin position="114"/>
        <end position="139"/>
    </location>
</feature>
<keyword evidence="4" id="KW-1003">Cell membrane</keyword>
<protein>
    <submittedName>
        <fullName evidence="14">Na+/solute symporter</fullName>
    </submittedName>
</protein>
<dbReference type="GeneID" id="4463488"/>
<comment type="similarity">
    <text evidence="2">Belongs to the sodium:solute symporter (SSF) (TC 2.A.21) family.</text>
</comment>
<dbReference type="GO" id="GO:0005886">
    <property type="term" value="C:plasma membrane"/>
    <property type="evidence" value="ECO:0007669"/>
    <property type="project" value="UniProtKB-SubCell"/>
</dbReference>
<feature type="transmembrane region" description="Helical" evidence="12">
    <location>
        <begin position="427"/>
        <end position="449"/>
    </location>
</feature>
<evidence type="ECO:0000256" key="11">
    <source>
        <dbReference type="ARBA" id="ARBA00023201"/>
    </source>
</evidence>
<feature type="transmembrane region" description="Helical" evidence="12">
    <location>
        <begin position="273"/>
        <end position="299"/>
    </location>
</feature>
<reference evidence="14 15" key="1">
    <citation type="submission" date="2006-10" db="EMBL/GenBank/DDBJ databases">
        <title>Complete sequence of Methanosaeta thermophila PT.</title>
        <authorList>
            <consortium name="US DOE Joint Genome Institute"/>
            <person name="Copeland A."/>
            <person name="Lucas S."/>
            <person name="Lapidus A."/>
            <person name="Barry K."/>
            <person name="Detter J.C."/>
            <person name="Glavina del Rio T."/>
            <person name="Hammon N."/>
            <person name="Israni S."/>
            <person name="Pitluck S."/>
            <person name="Chain P."/>
            <person name="Malfatti S."/>
            <person name="Shin M."/>
            <person name="Vergez L."/>
            <person name="Schmutz J."/>
            <person name="Larimer F."/>
            <person name="Land M."/>
            <person name="Hauser L."/>
            <person name="Kyrpides N."/>
            <person name="Kim E."/>
            <person name="Smith K.S."/>
            <person name="Ingram-Smith C."/>
            <person name="Richardson P."/>
        </authorList>
    </citation>
    <scope>NUCLEOTIDE SEQUENCE [LARGE SCALE GENOMIC DNA]</scope>
    <source>
        <strain evidence="15">DSM 6194 / JCM 14653 / NBRC 101360 / PT</strain>
    </source>
</reference>
<keyword evidence="10 12" id="KW-0472">Membrane</keyword>
<evidence type="ECO:0000256" key="9">
    <source>
        <dbReference type="ARBA" id="ARBA00023065"/>
    </source>
</evidence>
<keyword evidence="7 12" id="KW-1133">Transmembrane helix</keyword>
<dbReference type="KEGG" id="mtp:Mthe_0715"/>
<evidence type="ECO:0000256" key="5">
    <source>
        <dbReference type="ARBA" id="ARBA00022692"/>
    </source>
</evidence>
<feature type="transmembrane region" description="Helical" evidence="12">
    <location>
        <begin position="184"/>
        <end position="211"/>
    </location>
</feature>
<dbReference type="PROSITE" id="PS50283">
    <property type="entry name" value="NA_SOLUT_SYMP_3"/>
    <property type="match status" value="1"/>
</dbReference>
<evidence type="ECO:0000256" key="12">
    <source>
        <dbReference type="SAM" id="Phobius"/>
    </source>
</evidence>
<keyword evidence="15" id="KW-1185">Reference proteome</keyword>
<evidence type="ECO:0000256" key="7">
    <source>
        <dbReference type="ARBA" id="ARBA00022989"/>
    </source>
</evidence>
<keyword evidence="9" id="KW-0406">Ion transport</keyword>
<dbReference type="OrthoDB" id="86314at2157"/>
<feature type="transmembrane region" description="Helical" evidence="12">
    <location>
        <begin position="62"/>
        <end position="87"/>
    </location>
</feature>
<dbReference type="Gene3D" id="1.20.1730.10">
    <property type="entry name" value="Sodium/glucose cotransporter"/>
    <property type="match status" value="1"/>
</dbReference>
<feature type="transmembrane region" description="Helical" evidence="12">
    <location>
        <begin position="231"/>
        <end position="252"/>
    </location>
</feature>
<proteinExistence type="inferred from homology"/>
<organism evidence="14 15">
    <name type="scientific">Methanothrix thermoacetophila (strain DSM 6194 / JCM 14653 / NBRC 101360 / PT)</name>
    <name type="common">Methanosaeta thermophila</name>
    <dbReference type="NCBI Taxonomy" id="349307"/>
    <lineage>
        <taxon>Archaea</taxon>
        <taxon>Methanobacteriati</taxon>
        <taxon>Methanobacteriota</taxon>
        <taxon>Stenosarchaea group</taxon>
        <taxon>Methanomicrobia</taxon>
        <taxon>Methanotrichales</taxon>
        <taxon>Methanotrichaceae</taxon>
        <taxon>Methanothrix</taxon>
    </lineage>
</organism>
<evidence type="ECO:0000256" key="10">
    <source>
        <dbReference type="ARBA" id="ARBA00023136"/>
    </source>
</evidence>
<comment type="subcellular location">
    <subcellularLocation>
        <location evidence="1">Cell membrane</location>
        <topology evidence="1">Multi-pass membrane protein</topology>
    </subcellularLocation>
</comment>
<dbReference type="CDD" id="cd10322">
    <property type="entry name" value="SLC5sbd"/>
    <property type="match status" value="1"/>
</dbReference>
<evidence type="ECO:0000256" key="2">
    <source>
        <dbReference type="ARBA" id="ARBA00006434"/>
    </source>
</evidence>
<evidence type="ECO:0000256" key="1">
    <source>
        <dbReference type="ARBA" id="ARBA00004651"/>
    </source>
</evidence>
<dbReference type="AlphaFoldDB" id="A0B731"/>
<keyword evidence="11" id="KW-0739">Sodium transport</keyword>
<feature type="transmembrane region" description="Helical" evidence="12">
    <location>
        <begin position="37"/>
        <end position="56"/>
    </location>
</feature>
<evidence type="ECO:0000256" key="3">
    <source>
        <dbReference type="ARBA" id="ARBA00022448"/>
    </source>
</evidence>
<dbReference type="InterPro" id="IPR008553">
    <property type="entry name" value="DUF835"/>
</dbReference>
<dbReference type="Proteomes" id="UP000000674">
    <property type="component" value="Chromosome"/>
</dbReference>
<evidence type="ECO:0000256" key="8">
    <source>
        <dbReference type="ARBA" id="ARBA00023053"/>
    </source>
</evidence>
<feature type="transmembrane region" description="Helical" evidence="12">
    <location>
        <begin position="151"/>
        <end position="172"/>
    </location>
</feature>
<dbReference type="RefSeq" id="WP_011695901.1">
    <property type="nucleotide sequence ID" value="NC_008553.1"/>
</dbReference>
<feature type="transmembrane region" description="Helical" evidence="12">
    <location>
        <begin position="368"/>
        <end position="387"/>
    </location>
</feature>
<keyword evidence="8" id="KW-0915">Sodium</keyword>
<keyword evidence="5 12" id="KW-0812">Transmembrane</keyword>
<feature type="transmembrane region" description="Helical" evidence="12">
    <location>
        <begin position="6"/>
        <end position="25"/>
    </location>
</feature>
<keyword evidence="3" id="KW-0813">Transport</keyword>
<dbReference type="GO" id="GO:0006814">
    <property type="term" value="P:sodium ion transport"/>
    <property type="evidence" value="ECO:0007669"/>
    <property type="project" value="UniProtKB-KW"/>
</dbReference>
<accession>A0B731</accession>
<sequence length="1039" mass="115735">MSAPLFAFSIILTYLLLLSIIAYYADRQRQAGRSIVSNPYVYALSLAVYCTAWTFYGSIGRAATSGLGFLTIYIGPTLAMLLGWVMIRKIVRISKEYRLTSISDFISFRYGRSYAIGAIVTIVSMMVVIPYVALQLIAISSSIQIISGGDTFWGTKLSVAVLLAVFAIIFGARHLDPMERHEGLVAAVAFESIVKLAAFVVAGVYITWGIFNGYSEIIDRVLSTENFSHLINIDYTSWFSLTLISFFAAFLLPRQFHVMVVENADESHIRKAMWLFPLYLLLINLFVPAIAGAGLLLGVPGVKDMFVIEIPYSAGNIPLAVLVFIGGASAATAMVLVDGVAVGHMMLNELELPYLMRYLGRGRGLPGLLLNAKRINIILVVMLGYLYSRVVEYQSLVDIGLISFVAASQMGPAVIGGLYWRKGSREGAIAGMSAGFVLWLYTALIPTVVKAGWLPQSILESGPFGISALTPTNLFGVDLDPWTNSVFWSIFANASLYVLFSLMSSPTPEERVQAEGFVEIFSERREAVPIERPAIRLGTVDEVESMLARYIGAEKARMLIDADLARLGVSRDKVDARHLLDLWDHVERVLTGSLGTSTTRIIVEEHITPRPVVERVEAAPQKFSLEPGKIYFSAQNAYEVFTDQVTHGFEGLCVTRRPPEDVRSRYSLRKTPIIWLNQKREGGEKQISPTNLPLLFLTIKTFVETCRKGIILLDNLEHLVLVNENVIPAEDLLDFVNQLENLVHRTNTRLILADSSDFMGFCAVSEAEPVEVRGLIFTAGPLPSYLLRVFILAIIGGTRSPEAAMDIANSVLSEQSEVAEGASCDPDMRGRGLIEIDTRCKITRRHFFTIIRRICTSVSRVDPDFDSVKVLRPLIEKYGFSIYELILNPGTTYAIEEDKPVRCFEIFSELVHAGLEGLCISRYNPESLREKYGISPETVIWLTQKTEEGKFRSVDPTNFPRLSSMISDFLRRTEYPVILLEGIGYLITQSNYETVLRFIQSQRDEVSLRGAVMLVHIDPLSLDTKELHRLEGEMEQLEI</sequence>
<dbReference type="PANTHER" id="PTHR48086:SF3">
    <property type="entry name" value="SODIUM_PROLINE SYMPORTER"/>
    <property type="match status" value="1"/>
</dbReference>
<keyword evidence="6" id="KW-0769">Symport</keyword>
<dbReference type="Pfam" id="PF05763">
    <property type="entry name" value="DUF835"/>
    <property type="match status" value="2"/>
</dbReference>